<dbReference type="GO" id="GO:0016020">
    <property type="term" value="C:membrane"/>
    <property type="evidence" value="ECO:0007669"/>
    <property type="project" value="UniProtKB-SubCell"/>
</dbReference>
<feature type="transmembrane region" description="Helical" evidence="5">
    <location>
        <begin position="130"/>
        <end position="152"/>
    </location>
</feature>
<sequence>MYYHWWYFCISSFFWLFVITTFKKRIVCDIHAIPCVILSILSIYDIVPDQITWAWSLGYFVVDGVDVFDRGETIMTVHHGITTLLCIGSIMEPQMTFGTHTTPYFLLVEISGIALSYWEYNRQSLIRYMMLIISYFFNRVVWVAYLMYFSFISRPDTTLGYAVVLLARLMHILMCVWYTTLLKKVNNYIN</sequence>
<feature type="transmembrane region" description="Helical" evidence="5">
    <location>
        <begin position="5"/>
        <end position="22"/>
    </location>
</feature>
<dbReference type="PROSITE" id="PS50922">
    <property type="entry name" value="TLC"/>
    <property type="match status" value="1"/>
</dbReference>
<evidence type="ECO:0000259" key="6">
    <source>
        <dbReference type="PROSITE" id="PS50922"/>
    </source>
</evidence>
<feature type="transmembrane region" description="Helical" evidence="5">
    <location>
        <begin position="29"/>
        <end position="47"/>
    </location>
</feature>
<evidence type="ECO:0000256" key="4">
    <source>
        <dbReference type="ARBA" id="ARBA00023136"/>
    </source>
</evidence>
<accession>A0A6C0LS10</accession>
<keyword evidence="3 5" id="KW-1133">Transmembrane helix</keyword>
<evidence type="ECO:0000256" key="1">
    <source>
        <dbReference type="ARBA" id="ARBA00004141"/>
    </source>
</evidence>
<dbReference type="AlphaFoldDB" id="A0A6C0LS10"/>
<dbReference type="InterPro" id="IPR006634">
    <property type="entry name" value="TLC-dom"/>
</dbReference>
<feature type="domain" description="TLC" evidence="6">
    <location>
        <begin position="1"/>
        <end position="190"/>
    </location>
</feature>
<evidence type="ECO:0000256" key="2">
    <source>
        <dbReference type="ARBA" id="ARBA00022692"/>
    </source>
</evidence>
<organism evidence="7">
    <name type="scientific">viral metagenome</name>
    <dbReference type="NCBI Taxonomy" id="1070528"/>
    <lineage>
        <taxon>unclassified sequences</taxon>
        <taxon>metagenomes</taxon>
        <taxon>organismal metagenomes</taxon>
    </lineage>
</organism>
<reference evidence="7" key="1">
    <citation type="journal article" date="2020" name="Nature">
        <title>Giant virus diversity and host interactions through global metagenomics.</title>
        <authorList>
            <person name="Schulz F."/>
            <person name="Roux S."/>
            <person name="Paez-Espino D."/>
            <person name="Jungbluth S."/>
            <person name="Walsh D.A."/>
            <person name="Denef V.J."/>
            <person name="McMahon K.D."/>
            <person name="Konstantinidis K.T."/>
            <person name="Eloe-Fadrosh E.A."/>
            <person name="Kyrpides N.C."/>
            <person name="Woyke T."/>
        </authorList>
    </citation>
    <scope>NUCLEOTIDE SEQUENCE</scope>
    <source>
        <strain evidence="7">GVMAG-S-1016704-121</strain>
    </source>
</reference>
<evidence type="ECO:0000313" key="7">
    <source>
        <dbReference type="EMBL" id="QHU33656.1"/>
    </source>
</evidence>
<keyword evidence="4 5" id="KW-0472">Membrane</keyword>
<proteinExistence type="predicted"/>
<evidence type="ECO:0000256" key="5">
    <source>
        <dbReference type="SAM" id="Phobius"/>
    </source>
</evidence>
<feature type="transmembrane region" description="Helical" evidence="5">
    <location>
        <begin position="101"/>
        <end position="118"/>
    </location>
</feature>
<dbReference type="EMBL" id="MN740560">
    <property type="protein sequence ID" value="QHU33656.1"/>
    <property type="molecule type" value="Genomic_DNA"/>
</dbReference>
<evidence type="ECO:0000256" key="3">
    <source>
        <dbReference type="ARBA" id="ARBA00022989"/>
    </source>
</evidence>
<keyword evidence="2 5" id="KW-0812">Transmembrane</keyword>
<feature type="transmembrane region" description="Helical" evidence="5">
    <location>
        <begin position="158"/>
        <end position="181"/>
    </location>
</feature>
<comment type="subcellular location">
    <subcellularLocation>
        <location evidence="1">Membrane</location>
        <topology evidence="1">Multi-pass membrane protein</topology>
    </subcellularLocation>
</comment>
<protein>
    <recommendedName>
        <fullName evidence="6">TLC domain-containing protein</fullName>
    </recommendedName>
</protein>
<name>A0A6C0LS10_9ZZZZ</name>